<comment type="caution">
    <text evidence="2">The sequence shown here is derived from an EMBL/GenBank/DDBJ whole genome shotgun (WGS) entry which is preliminary data.</text>
</comment>
<organism evidence="2 3">
    <name type="scientific">Rosa chinensis</name>
    <name type="common">China rose</name>
    <dbReference type="NCBI Taxonomy" id="74649"/>
    <lineage>
        <taxon>Eukaryota</taxon>
        <taxon>Viridiplantae</taxon>
        <taxon>Streptophyta</taxon>
        <taxon>Embryophyta</taxon>
        <taxon>Tracheophyta</taxon>
        <taxon>Spermatophyta</taxon>
        <taxon>Magnoliopsida</taxon>
        <taxon>eudicotyledons</taxon>
        <taxon>Gunneridae</taxon>
        <taxon>Pentapetalae</taxon>
        <taxon>rosids</taxon>
        <taxon>fabids</taxon>
        <taxon>Rosales</taxon>
        <taxon>Rosaceae</taxon>
        <taxon>Rosoideae</taxon>
        <taxon>Rosoideae incertae sedis</taxon>
        <taxon>Rosa</taxon>
    </lineage>
</organism>
<dbReference type="SMART" id="SM00256">
    <property type="entry name" value="FBOX"/>
    <property type="match status" value="1"/>
</dbReference>
<keyword evidence="3" id="KW-1185">Reference proteome</keyword>
<dbReference type="CDD" id="cd09917">
    <property type="entry name" value="F-box_SF"/>
    <property type="match status" value="1"/>
</dbReference>
<gene>
    <name evidence="2" type="ORF">RchiOBHm_Chr6g0295501</name>
</gene>
<name>A0A2P6PX55_ROSCH</name>
<feature type="domain" description="F-box" evidence="1">
    <location>
        <begin position="56"/>
        <end position="93"/>
    </location>
</feature>
<dbReference type="InterPro" id="IPR001810">
    <property type="entry name" value="F-box_dom"/>
</dbReference>
<proteinExistence type="predicted"/>
<dbReference type="InterPro" id="IPR005174">
    <property type="entry name" value="KIB1-4_b-propeller"/>
</dbReference>
<dbReference type="SUPFAM" id="SSF81383">
    <property type="entry name" value="F-box domain"/>
    <property type="match status" value="1"/>
</dbReference>
<dbReference type="InterPro" id="IPR036047">
    <property type="entry name" value="F-box-like_dom_sf"/>
</dbReference>
<protein>
    <submittedName>
        <fullName evidence="2">Putative F-box domain-containing protein</fullName>
    </submittedName>
</protein>
<dbReference type="STRING" id="74649.A0A2P6PX55"/>
<dbReference type="OMA" id="INACKLR"/>
<dbReference type="Gene3D" id="1.20.1280.50">
    <property type="match status" value="1"/>
</dbReference>
<evidence type="ECO:0000313" key="3">
    <source>
        <dbReference type="Proteomes" id="UP000238479"/>
    </source>
</evidence>
<accession>A0A2P6PX55</accession>
<dbReference type="Pfam" id="PF00646">
    <property type="entry name" value="F-box"/>
    <property type="match status" value="1"/>
</dbReference>
<dbReference type="Gramene" id="PRQ26518">
    <property type="protein sequence ID" value="PRQ26518"/>
    <property type="gene ID" value="RchiOBHm_Chr6g0295501"/>
</dbReference>
<sequence length="387" mass="45296">MSSYTKEAVIAPRIFSCCLELRTSSKEEEELLVEEEEEEGCFNNNNNLIQNTGNEHSFWSDLPIDILCEIADRLPYWDLVRFAAVCRTWRVIIYGVHLPQRSTLLVPYLMSYTCIRDRKHIEFVDLQGETYKYTVGRILFDDTRLYASKYGWLLLKKYERPTEQFYLYNPFWNDVIRLPRLDLELDFQVVLATFTTPPIYADCVIFVISRRYGYTDDHIINACKLRDRRWSVHKTRYQGSVEGVTYLDGIFYCVIPQIIDGSLSLSINTFNIALQDWVMDYASITLEHHTQSTAFCVVESDGKLLLAVSDELVLHGTRNWFIYQFDWLRKYWTRVQSLGNQVLLLSRSSSIACPTLGRDSKFSNMIFHLNLGKEPFTFSGDGVWRRP</sequence>
<dbReference type="Pfam" id="PF03478">
    <property type="entry name" value="Beta-prop_KIB1-4"/>
    <property type="match status" value="1"/>
</dbReference>
<evidence type="ECO:0000313" key="2">
    <source>
        <dbReference type="EMBL" id="PRQ26518.1"/>
    </source>
</evidence>
<dbReference type="Proteomes" id="UP000238479">
    <property type="component" value="Chromosome 6"/>
</dbReference>
<evidence type="ECO:0000259" key="1">
    <source>
        <dbReference type="PROSITE" id="PS50181"/>
    </source>
</evidence>
<dbReference type="PANTHER" id="PTHR33110">
    <property type="entry name" value="F-BOX/KELCH-REPEAT PROTEIN-RELATED"/>
    <property type="match status" value="1"/>
</dbReference>
<dbReference type="PROSITE" id="PS50181">
    <property type="entry name" value="FBOX"/>
    <property type="match status" value="1"/>
</dbReference>
<reference evidence="2 3" key="1">
    <citation type="journal article" date="2018" name="Nat. Genet.">
        <title>The Rosa genome provides new insights in the design of modern roses.</title>
        <authorList>
            <person name="Bendahmane M."/>
        </authorList>
    </citation>
    <scope>NUCLEOTIDE SEQUENCE [LARGE SCALE GENOMIC DNA]</scope>
    <source>
        <strain evidence="3">cv. Old Blush</strain>
    </source>
</reference>
<dbReference type="EMBL" id="PDCK01000044">
    <property type="protein sequence ID" value="PRQ26518.1"/>
    <property type="molecule type" value="Genomic_DNA"/>
</dbReference>
<dbReference type="AlphaFoldDB" id="A0A2P6PX55"/>